<dbReference type="GO" id="GO:0016791">
    <property type="term" value="F:phosphatase activity"/>
    <property type="evidence" value="ECO:0007669"/>
    <property type="project" value="InterPro"/>
</dbReference>
<dbReference type="AlphaFoldDB" id="A0A0J0XQI0"/>
<dbReference type="EMBL" id="KQ087195">
    <property type="protein sequence ID" value="KLT43370.1"/>
    <property type="molecule type" value="Genomic_DNA"/>
</dbReference>
<gene>
    <name evidence="2" type="ORF">CC85DRAFT_284517</name>
</gene>
<dbReference type="Gene3D" id="3.90.1470.20">
    <property type="match status" value="1"/>
</dbReference>
<evidence type="ECO:0000256" key="1">
    <source>
        <dbReference type="ARBA" id="ARBA00022801"/>
    </source>
</evidence>
<sequence>MSGLPQPELHKDAKFVFLSDWDGTITDKDSNDFLVDNLGFGAEQRKADNVKVLTGESNFRDEFRSMMQSVKVPYEECKEVLRQNIDLDPGFLEFYTWCKENGIPLIIVSSGMAPIIRAVLEKLVGVAEASQMEIIANDVKYTDPEGKGTTWDIVYRHPESGFGHDKSQSIIPYRSIPSRPTLFFAGDGVSDLSAARHADLLFTKVKPEGNTDLATFCDREGIPHVNFLDFRKVLTLVKEVVAGKSTEQVIKENQ</sequence>
<dbReference type="NCBIfam" id="TIGR01488">
    <property type="entry name" value="HAD-SF-IB"/>
    <property type="match status" value="1"/>
</dbReference>
<dbReference type="PANTHER" id="PTHR28181">
    <property type="entry name" value="UPF0655 PROTEIN YCR015C"/>
    <property type="match status" value="1"/>
</dbReference>
<keyword evidence="3" id="KW-1185">Reference proteome</keyword>
<protein>
    <recommendedName>
        <fullName evidence="4">Phosphoserine phosphatase</fullName>
    </recommendedName>
</protein>
<dbReference type="RefSeq" id="XP_018279861.1">
    <property type="nucleotide sequence ID" value="XM_018422777.1"/>
</dbReference>
<dbReference type="Proteomes" id="UP000053611">
    <property type="component" value="Unassembled WGS sequence"/>
</dbReference>
<dbReference type="SUPFAM" id="SSF56784">
    <property type="entry name" value="HAD-like"/>
    <property type="match status" value="1"/>
</dbReference>
<dbReference type="Pfam" id="PF12710">
    <property type="entry name" value="HAD"/>
    <property type="match status" value="1"/>
</dbReference>
<dbReference type="NCBIfam" id="TIGR01489">
    <property type="entry name" value="DKMTPPase-SF"/>
    <property type="match status" value="1"/>
</dbReference>
<dbReference type="InterPro" id="IPR036412">
    <property type="entry name" value="HAD-like_sf"/>
</dbReference>
<dbReference type="OrthoDB" id="10014216at2759"/>
<evidence type="ECO:0000313" key="3">
    <source>
        <dbReference type="Proteomes" id="UP000053611"/>
    </source>
</evidence>
<evidence type="ECO:0008006" key="4">
    <source>
        <dbReference type="Google" id="ProtNLM"/>
    </source>
</evidence>
<keyword evidence="1" id="KW-0378">Hydrolase</keyword>
<dbReference type="Gene3D" id="3.40.50.1000">
    <property type="entry name" value="HAD superfamily/HAD-like"/>
    <property type="match status" value="1"/>
</dbReference>
<accession>A0A0J0XQI0</accession>
<dbReference type="STRING" id="879819.A0A0J0XQI0"/>
<evidence type="ECO:0000313" key="2">
    <source>
        <dbReference type="EMBL" id="KLT43370.1"/>
    </source>
</evidence>
<reference evidence="2 3" key="1">
    <citation type="submission" date="2015-03" db="EMBL/GenBank/DDBJ databases">
        <title>Genomics and transcriptomics of the oil-accumulating basidiomycete yeast T. oleaginosus allow insights into substrate utilization and the diverse evolutionary trajectories of mating systems in fungi.</title>
        <authorList>
            <consortium name="DOE Joint Genome Institute"/>
            <person name="Kourist R."/>
            <person name="Kracht O."/>
            <person name="Bracharz F."/>
            <person name="Lipzen A."/>
            <person name="Nolan M."/>
            <person name="Ohm R."/>
            <person name="Grigoriev I."/>
            <person name="Sun S."/>
            <person name="Heitman J."/>
            <person name="Bruck T."/>
            <person name="Nowrousian M."/>
        </authorList>
    </citation>
    <scope>NUCLEOTIDE SEQUENCE [LARGE SCALE GENOMIC DNA]</scope>
    <source>
        <strain evidence="2 3">IBC0246</strain>
    </source>
</reference>
<dbReference type="InterPro" id="IPR023214">
    <property type="entry name" value="HAD_sf"/>
</dbReference>
<dbReference type="InterPro" id="IPR006384">
    <property type="entry name" value="HAD_hydro_PyrdxlP_Pase-like"/>
</dbReference>
<organism evidence="2 3">
    <name type="scientific">Cutaneotrichosporon oleaginosum</name>
    <dbReference type="NCBI Taxonomy" id="879819"/>
    <lineage>
        <taxon>Eukaryota</taxon>
        <taxon>Fungi</taxon>
        <taxon>Dikarya</taxon>
        <taxon>Basidiomycota</taxon>
        <taxon>Agaricomycotina</taxon>
        <taxon>Tremellomycetes</taxon>
        <taxon>Trichosporonales</taxon>
        <taxon>Trichosporonaceae</taxon>
        <taxon>Cutaneotrichosporon</taxon>
    </lineage>
</organism>
<dbReference type="GeneID" id="28983380"/>
<proteinExistence type="predicted"/>
<dbReference type="PANTHER" id="PTHR28181:SF2">
    <property type="entry name" value="PHOSPHORIC MONOESTER HYDROLASE"/>
    <property type="match status" value="1"/>
</dbReference>
<name>A0A0J0XQI0_9TREE</name>
<dbReference type="InterPro" id="IPR050849">
    <property type="entry name" value="HAD-like_hydrolase_phosphatase"/>
</dbReference>